<feature type="transmembrane region" description="Helical" evidence="1">
    <location>
        <begin position="120"/>
        <end position="145"/>
    </location>
</feature>
<proteinExistence type="predicted"/>
<dbReference type="EMBL" id="CAJJDO010000002">
    <property type="protein sequence ID" value="CAD8133270.1"/>
    <property type="molecule type" value="Genomic_DNA"/>
</dbReference>
<feature type="transmembrane region" description="Helical" evidence="1">
    <location>
        <begin position="988"/>
        <end position="1007"/>
    </location>
</feature>
<reference evidence="2" key="1">
    <citation type="submission" date="2021-01" db="EMBL/GenBank/DDBJ databases">
        <authorList>
            <consortium name="Genoscope - CEA"/>
            <person name="William W."/>
        </authorList>
    </citation>
    <scope>NUCLEOTIDE SEQUENCE</scope>
</reference>
<feature type="transmembrane region" description="Helical" evidence="1">
    <location>
        <begin position="78"/>
        <end position="100"/>
    </location>
</feature>
<name>A0A8S1S1B8_9CILI</name>
<dbReference type="Proteomes" id="UP000689195">
    <property type="component" value="Unassembled WGS sequence"/>
</dbReference>
<feature type="transmembrane region" description="Helical" evidence="1">
    <location>
        <begin position="226"/>
        <end position="244"/>
    </location>
</feature>
<evidence type="ECO:0000313" key="2">
    <source>
        <dbReference type="EMBL" id="CAD8133270.1"/>
    </source>
</evidence>
<organism evidence="2 3">
    <name type="scientific">Paramecium pentaurelia</name>
    <dbReference type="NCBI Taxonomy" id="43138"/>
    <lineage>
        <taxon>Eukaryota</taxon>
        <taxon>Sar</taxon>
        <taxon>Alveolata</taxon>
        <taxon>Ciliophora</taxon>
        <taxon>Intramacronucleata</taxon>
        <taxon>Oligohymenophorea</taxon>
        <taxon>Peniculida</taxon>
        <taxon>Parameciidae</taxon>
        <taxon>Paramecium</taxon>
    </lineage>
</organism>
<feature type="transmembrane region" description="Helical" evidence="1">
    <location>
        <begin position="1461"/>
        <end position="1480"/>
    </location>
</feature>
<evidence type="ECO:0008006" key="4">
    <source>
        <dbReference type="Google" id="ProtNLM"/>
    </source>
</evidence>
<dbReference type="OrthoDB" id="303918at2759"/>
<comment type="caution">
    <text evidence="2">The sequence shown here is derived from an EMBL/GenBank/DDBJ whole genome shotgun (WGS) entry which is preliminary data.</text>
</comment>
<feature type="transmembrane region" description="Helical" evidence="1">
    <location>
        <begin position="1500"/>
        <end position="1519"/>
    </location>
</feature>
<evidence type="ECO:0000256" key="1">
    <source>
        <dbReference type="SAM" id="Phobius"/>
    </source>
</evidence>
<feature type="transmembrane region" description="Helical" evidence="1">
    <location>
        <begin position="166"/>
        <end position="187"/>
    </location>
</feature>
<feature type="transmembrane region" description="Helical" evidence="1">
    <location>
        <begin position="20"/>
        <end position="39"/>
    </location>
</feature>
<evidence type="ECO:0000313" key="3">
    <source>
        <dbReference type="Proteomes" id="UP000689195"/>
    </source>
</evidence>
<accession>A0A8S1S1B8</accession>
<keyword evidence="1" id="KW-0472">Membrane</keyword>
<feature type="transmembrane region" description="Helical" evidence="1">
    <location>
        <begin position="1293"/>
        <end position="1312"/>
    </location>
</feature>
<keyword evidence="1" id="KW-0812">Transmembrane</keyword>
<keyword evidence="1" id="KW-1133">Transmembrane helix</keyword>
<feature type="transmembrane region" description="Helical" evidence="1">
    <location>
        <begin position="256"/>
        <end position="277"/>
    </location>
</feature>
<sequence>MELLINQISLFVQGSLILEQFIWSLPLMIYFTLGVMNELQNIAYINILSTKKLFSTASEMDLITILSRPNTLLQYSTILSYIPLAFLCILILCSIGFIFIVKNRSENLVIELQIAFNTNIFIKVLFIFVNVSIGVIKQTFGYILLDICFQTIKQNINDIVQVSLNLIAILGIFILILFFTNMFSYNWALDFQREYLMINESNLTYCRIGIKFLQLSFILYIQDDKLFLITSLLLPIISSIIQIYQMQKLKQLIYGNYYRVILAINLIVITICLQYLLHEIFPQHKFQEIWIIMLILPFYYFQNQIKMDLQKHFINFQNSSIEDCNLVLFQIIYQITQQKNSFNQQIIYLMFLQRHTKMCYDIECTCKQRLLSKNFQQISHEIYFKELLSQYERQISTMSFNCTQDQLVFSYLQLLFFQKQYLLIYQYFQIIFQKSKRINFQNQILMLNNYNINKKVFKINQLHKIIVLKVAQDLMRLDIAQQLQNQKNTSFSESQKNHTAIKEYLEQENQYLQIKNILSQVIHNKINYLEKVNSTTTKQNLEKLAYKSIQYQIDGLQKLKISFKQTSDQKSQNILMFYNMEILNDMISSSNQNSSSNCNDEINFKYNNAFLTNEFSSMLIQINNKQNIKILKCKYNQLDKFDKLDILNFQDMIPNYIQISHMRLIENFIAGQQNKFYQQIKESYIQVSQCLCKKIDLLMDLSQLNLTSIEMIVFFRKKKDNSYSIFLDDQKRIINIDDELFSDVLNIDGVFSQYFIGLDMNIIFENIDQLKQDQIYNQQTFHFVDPNKINSSYFTKQQQMKIQTLWNNQQYLLCYQCDLQFSQKGNEFGSNYYELIIKNPRRSYNNGDTYISQFKQSENIITITPIDESIIVDKPFLIDQSINDEKLYSQQFIQKSELADQNLILSDIQQDEQLVIMKNNDEEQNISQEIDVNTVKKKQKNQKLKTEGVSSQQSVISAMQKSIYYRQFCLVNDLANSQKVPQIFKRMIYFRIFLIITSLVGFSLYLYEIDLFHHFQEDFKLLSMKNNIFYPILSFQLIRLSIVNYNVELYLKLITQQQYLELLIYPKSKLIGSYDKLKVGISNIISEPLFFTLYHDQYLNLEFLQRGNVGEMNELDLRNSLITLLNYQFDTQNAYIENGQADYESSYFYYCYKNLHTLLNAFTEANEIAFGNSQQKQDDSQQQILVIFFVILFFIIMIQSIITFSHLQFQIQKEKLKLLLLNQDQNYINIEIQRLTLLQELIDKNYYQIQHYKLNFSEKDEYFSKIKSLCTQHSRQQLKKNTVDAQYYHPKGILLTLTHFVILILVFIIFTVRMYGSYSKIKQTGQLYEVFASLNINILSLYQSREILFYKTALPFLNQTDLNEYYSIAQQGIKGLENYIDKQWIIQSNNYFFDSDFFNLLNRFSNGNLCEELYLIDQSLNICNNTLGGVLQKGISSALVDIKNQIKTEFELTNFTNRSNFPILELEGISILSYGLQYLIEKFNEDLSSYNYQVETNYNITMIICLCISLLNGLLLLKFDQIIQLRNYKLLTKFIFSVPLASILFDDNFLRNTRSYFVNERLI</sequence>
<protein>
    <recommendedName>
        <fullName evidence="4">Transmembrane protein</fullName>
    </recommendedName>
</protein>
<feature type="transmembrane region" description="Helical" evidence="1">
    <location>
        <begin position="1184"/>
        <end position="1207"/>
    </location>
</feature>
<keyword evidence="3" id="KW-1185">Reference proteome</keyword>
<gene>
    <name evidence="2" type="ORF">PPENT_87.1.T0020319</name>
</gene>